<evidence type="ECO:0000313" key="2">
    <source>
        <dbReference type="EMBL" id="GEO43406.1"/>
    </source>
</evidence>
<organism evidence="2 3">
    <name type="scientific">Skermanella aerolata</name>
    <dbReference type="NCBI Taxonomy" id="393310"/>
    <lineage>
        <taxon>Bacteria</taxon>
        <taxon>Pseudomonadati</taxon>
        <taxon>Pseudomonadota</taxon>
        <taxon>Alphaproteobacteria</taxon>
        <taxon>Rhodospirillales</taxon>
        <taxon>Azospirillaceae</taxon>
        <taxon>Skermanella</taxon>
    </lineage>
</organism>
<accession>A0A512E3U9</accession>
<comment type="caution">
    <text evidence="2">The sequence shown here is derived from an EMBL/GenBank/DDBJ whole genome shotgun (WGS) entry which is preliminary data.</text>
</comment>
<dbReference type="OrthoDB" id="9943711at2"/>
<gene>
    <name evidence="2" type="ORF">SAE02_75540</name>
</gene>
<name>A0A512E3U9_9PROT</name>
<proteinExistence type="predicted"/>
<evidence type="ECO:0000256" key="1">
    <source>
        <dbReference type="SAM" id="MobiDB-lite"/>
    </source>
</evidence>
<feature type="compositionally biased region" description="Basic and acidic residues" evidence="1">
    <location>
        <begin position="117"/>
        <end position="138"/>
    </location>
</feature>
<dbReference type="EMBL" id="BJYZ01000082">
    <property type="protein sequence ID" value="GEO43406.1"/>
    <property type="molecule type" value="Genomic_DNA"/>
</dbReference>
<evidence type="ECO:0000313" key="3">
    <source>
        <dbReference type="Proteomes" id="UP000321523"/>
    </source>
</evidence>
<feature type="region of interest" description="Disordered" evidence="1">
    <location>
        <begin position="113"/>
        <end position="149"/>
    </location>
</feature>
<keyword evidence="3" id="KW-1185">Reference proteome</keyword>
<dbReference type="AlphaFoldDB" id="A0A512E3U9"/>
<feature type="compositionally biased region" description="Polar residues" evidence="1">
    <location>
        <begin position="139"/>
        <end position="149"/>
    </location>
</feature>
<sequence length="149" mass="15823">MAAYSLAILRRTSGSSASHSVRDAVGQSGGGLDGWLVRGAGARLVIGDFLSGNPQQRSQTIGQGQQGSHGNARIAPIGNGVCIGRGRREIGCRPSHVPTPSIGQDHRYPIRTTARHFGSDIKPLAEKRMSPLRDRDLSDQSIENSGSLR</sequence>
<dbReference type="Proteomes" id="UP000321523">
    <property type="component" value="Unassembled WGS sequence"/>
</dbReference>
<protein>
    <submittedName>
        <fullName evidence="2">Uncharacterized protein</fullName>
    </submittedName>
</protein>
<reference evidence="2 3" key="1">
    <citation type="submission" date="2019-07" db="EMBL/GenBank/DDBJ databases">
        <title>Whole genome shotgun sequence of Skermanella aerolata NBRC 106429.</title>
        <authorList>
            <person name="Hosoyama A."/>
            <person name="Uohara A."/>
            <person name="Ohji S."/>
            <person name="Ichikawa N."/>
        </authorList>
    </citation>
    <scope>NUCLEOTIDE SEQUENCE [LARGE SCALE GENOMIC DNA]</scope>
    <source>
        <strain evidence="2 3">NBRC 106429</strain>
    </source>
</reference>